<feature type="region of interest" description="Disordered" evidence="7">
    <location>
        <begin position="771"/>
        <end position="862"/>
    </location>
</feature>
<dbReference type="GO" id="GO:0008381">
    <property type="term" value="F:mechanosensitive monoatomic ion channel activity"/>
    <property type="evidence" value="ECO:0007669"/>
    <property type="project" value="TreeGrafter"/>
</dbReference>
<dbReference type="InterPro" id="IPR038900">
    <property type="entry name" value="TMC"/>
</dbReference>
<protein>
    <recommendedName>
        <fullName evidence="6">Transmembrane channel-like protein</fullName>
    </recommendedName>
</protein>
<evidence type="ECO:0000256" key="5">
    <source>
        <dbReference type="ARBA" id="ARBA00023136"/>
    </source>
</evidence>
<evidence type="ECO:0000256" key="6">
    <source>
        <dbReference type="RuleBase" id="RU310713"/>
    </source>
</evidence>
<evidence type="ECO:0000313" key="10">
    <source>
        <dbReference type="Proteomes" id="UP000569728"/>
    </source>
</evidence>
<dbReference type="EMBL" id="VWZA01001959">
    <property type="protein sequence ID" value="NXF52471.1"/>
    <property type="molecule type" value="Genomic_DNA"/>
</dbReference>
<dbReference type="GO" id="GO:0060005">
    <property type="term" value="P:vestibular reflex"/>
    <property type="evidence" value="ECO:0007669"/>
    <property type="project" value="TreeGrafter"/>
</dbReference>
<dbReference type="GO" id="GO:0005886">
    <property type="term" value="C:plasma membrane"/>
    <property type="evidence" value="ECO:0007669"/>
    <property type="project" value="InterPro"/>
</dbReference>
<reference evidence="9 10" key="1">
    <citation type="submission" date="2019-09" db="EMBL/GenBank/DDBJ databases">
        <title>Bird 10,000 Genomes (B10K) Project - Family phase.</title>
        <authorList>
            <person name="Zhang G."/>
        </authorList>
    </citation>
    <scope>NUCLEOTIDE SEQUENCE [LARGE SCALE GENOMIC DNA]</scope>
    <source>
        <strain evidence="9">B10K-CU-031-11</strain>
        <tissue evidence="9">Muscle</tissue>
    </source>
</reference>
<feature type="non-terminal residue" evidence="9">
    <location>
        <position position="862"/>
    </location>
</feature>
<feature type="transmembrane region" description="Helical" evidence="6">
    <location>
        <begin position="288"/>
        <end position="306"/>
    </location>
</feature>
<comment type="caution">
    <text evidence="9">The sequence shown here is derived from an EMBL/GenBank/DDBJ whole genome shotgun (WGS) entry which is preliminary data.</text>
</comment>
<gene>
    <name evidence="9" type="primary">Tmc2</name>
    <name evidence="9" type="ORF">OCEOCE_R09399</name>
</gene>
<keyword evidence="3 6" id="KW-0812">Transmembrane</keyword>
<sequence>EKDKEDESKEEDSCSQQNRASRRKNYQRKNSDGKKAGEEGSRQRERGKKAPTKDQKESENKERKANKKGKEGENKQKKDRKNSTSSASSNSSNEESLSEEELVMLMEQVEQKKKLISTMRSKPWRMAKKLSVLREAQAFVEKFEGALGKGKGKKLYAYKMMMAKKWVKFKRDFDNFKTQCIPWEMKIKEVESHFGSSVASYFIFLRWMYGVNLVLFGLIFGLVIIPEVLMGMPYGSMPRKTVPRAEQATAMDFSVLWDFEGYIKYSALFYGYYNNQRTIGWLKYRLPMAYFMVGISVFGYSLMVVIRSMARNANESTADGDDDNFIFSWKMFTSWDYLIGNPETADNKFASITTSFKESIVDEQESNKDENIHLRRFLRVLANVLIICCLCGSGYLIYFVVKRSQTFSKMQNVGWYERNEVEIVMSLLGMFCPPLFETIAALENYHPRIGLKWQLGRIFALFLGNLYTFLLALMDDVNEKLAEEDVVKNITHWTLLGHHNLSVGNSSTATAPSLDPADVPRGPCWETTVGIEFVRLTVSDILVTYITILVGDFLRACFVRFVNYCWCWDLEAGFPSYAEFDISGNVLGLVFNQGMIWMGSFYAPGLVGINVLRLLTSMYFQCWAVMSSNVPHERVFKASKSNNFYMGLLLLILFLSLLPVAYAIMSLPPSFDCGPFSGKKRMYEVIQETIELDFPLFVAKIFSYVANPGLIIPAILLMVLAIYYLNAVAEAYQRANAELKKKMQMAKEKNKRNNKASTNPMLQDLEDLLTPSTKSESHPKQAEEKKTESSNRTSPVEKQGKAAALDGSPMAGGRGAALTLPPHVFVTQPPTLGVWAPYPGQPRPRGHPLGPVPGRGRGQPCY</sequence>
<evidence type="ECO:0000313" key="9">
    <source>
        <dbReference type="EMBL" id="NXF52471.1"/>
    </source>
</evidence>
<evidence type="ECO:0000256" key="1">
    <source>
        <dbReference type="ARBA" id="ARBA00004141"/>
    </source>
</evidence>
<proteinExistence type="inferred from homology"/>
<keyword evidence="4 6" id="KW-1133">Transmembrane helix</keyword>
<dbReference type="InterPro" id="IPR012496">
    <property type="entry name" value="TMC_dom"/>
</dbReference>
<feature type="transmembrane region" description="Helical" evidence="6">
    <location>
        <begin position="207"/>
        <end position="229"/>
    </location>
</feature>
<name>A0A7K8UDQ7_OCEOC</name>
<evidence type="ECO:0000256" key="2">
    <source>
        <dbReference type="ARBA" id="ARBA00006510"/>
    </source>
</evidence>
<feature type="transmembrane region" description="Helical" evidence="6">
    <location>
        <begin position="421"/>
        <end position="442"/>
    </location>
</feature>
<evidence type="ECO:0000259" key="8">
    <source>
        <dbReference type="Pfam" id="PF07810"/>
    </source>
</evidence>
<dbReference type="OrthoDB" id="5831905at2759"/>
<feature type="compositionally biased region" description="Basic and acidic residues" evidence="7">
    <location>
        <begin position="29"/>
        <end position="44"/>
    </location>
</feature>
<comment type="subcellular location">
    <subcellularLocation>
        <location evidence="1 6">Membrane</location>
        <topology evidence="1 6">Multi-pass membrane protein</topology>
    </subcellularLocation>
</comment>
<comment type="similarity">
    <text evidence="2 6">Belongs to the TMC family.</text>
</comment>
<feature type="transmembrane region" description="Helical" evidence="6">
    <location>
        <begin position="454"/>
        <end position="474"/>
    </location>
</feature>
<dbReference type="Proteomes" id="UP000569728">
    <property type="component" value="Unassembled WGS sequence"/>
</dbReference>
<feature type="region of interest" description="Disordered" evidence="7">
    <location>
        <begin position="1"/>
        <end position="99"/>
    </location>
</feature>
<keyword evidence="5 6" id="KW-0472">Membrane</keyword>
<feature type="non-terminal residue" evidence="9">
    <location>
        <position position="1"/>
    </location>
</feature>
<feature type="compositionally biased region" description="Basic and acidic residues" evidence="7">
    <location>
        <begin position="775"/>
        <end position="789"/>
    </location>
</feature>
<keyword evidence="10" id="KW-1185">Reference proteome</keyword>
<dbReference type="PANTHER" id="PTHR23302:SF17">
    <property type="entry name" value="TRANSMEMBRANE CHANNEL-LIKE PROTEIN 2"/>
    <property type="match status" value="1"/>
</dbReference>
<evidence type="ECO:0000256" key="3">
    <source>
        <dbReference type="ARBA" id="ARBA00022692"/>
    </source>
</evidence>
<evidence type="ECO:0000256" key="4">
    <source>
        <dbReference type="ARBA" id="ARBA00022989"/>
    </source>
</evidence>
<evidence type="ECO:0000256" key="7">
    <source>
        <dbReference type="SAM" id="MobiDB-lite"/>
    </source>
</evidence>
<feature type="domain" description="TMC" evidence="8">
    <location>
        <begin position="524"/>
        <end position="639"/>
    </location>
</feature>
<dbReference type="PANTHER" id="PTHR23302">
    <property type="entry name" value="TRANSMEMBRANE CHANNEL-RELATED"/>
    <property type="match status" value="1"/>
</dbReference>
<accession>A0A7K8UDQ7</accession>
<dbReference type="AlphaFoldDB" id="A0A7K8UDQ7"/>
<feature type="transmembrane region" description="Helical" evidence="6">
    <location>
        <begin position="644"/>
        <end position="665"/>
    </location>
</feature>
<feature type="transmembrane region" description="Helical" evidence="6">
    <location>
        <begin position="601"/>
        <end position="623"/>
    </location>
</feature>
<feature type="transmembrane region" description="Helical" evidence="6">
    <location>
        <begin position="701"/>
        <end position="725"/>
    </location>
</feature>
<feature type="compositionally biased region" description="Low complexity" evidence="7">
    <location>
        <begin position="83"/>
        <end position="95"/>
    </location>
</feature>
<feature type="compositionally biased region" description="Basic and acidic residues" evidence="7">
    <location>
        <begin position="51"/>
        <end position="76"/>
    </location>
</feature>
<dbReference type="GO" id="GO:0050910">
    <property type="term" value="P:detection of mechanical stimulus involved in sensory perception of sound"/>
    <property type="evidence" value="ECO:0007669"/>
    <property type="project" value="TreeGrafter"/>
</dbReference>
<dbReference type="Pfam" id="PF07810">
    <property type="entry name" value="TMC"/>
    <property type="match status" value="1"/>
</dbReference>
<dbReference type="GO" id="GO:0005245">
    <property type="term" value="F:voltage-gated calcium channel activity"/>
    <property type="evidence" value="ECO:0007669"/>
    <property type="project" value="TreeGrafter"/>
</dbReference>
<feature type="compositionally biased region" description="Gly residues" evidence="7">
    <location>
        <begin position="853"/>
        <end position="862"/>
    </location>
</feature>
<feature type="transmembrane region" description="Helical" evidence="6">
    <location>
        <begin position="380"/>
        <end position="401"/>
    </location>
</feature>
<organism evidence="9 10">
    <name type="scientific">Oceanites oceanicus</name>
    <name type="common">Wilson's storm petrel</name>
    <name type="synonym">Procellaria oceanica</name>
    <dbReference type="NCBI Taxonomy" id="79653"/>
    <lineage>
        <taxon>Eukaryota</taxon>
        <taxon>Metazoa</taxon>
        <taxon>Chordata</taxon>
        <taxon>Craniata</taxon>
        <taxon>Vertebrata</taxon>
        <taxon>Euteleostomi</taxon>
        <taxon>Archelosauria</taxon>
        <taxon>Archosauria</taxon>
        <taxon>Dinosauria</taxon>
        <taxon>Saurischia</taxon>
        <taxon>Theropoda</taxon>
        <taxon>Coelurosauria</taxon>
        <taxon>Aves</taxon>
        <taxon>Neognathae</taxon>
        <taxon>Neoaves</taxon>
        <taxon>Aequornithes</taxon>
        <taxon>Procellariiformes</taxon>
        <taxon>Hydrobatidae</taxon>
        <taxon>Oceanites</taxon>
    </lineage>
</organism>
<feature type="region of interest" description="Disordered" evidence="7">
    <location>
        <begin position="743"/>
        <end position="762"/>
    </location>
</feature>